<dbReference type="PANTHER" id="PTHR48081:SF8">
    <property type="entry name" value="ALPHA_BETA HYDROLASE FOLD-3 DOMAIN-CONTAINING PROTEIN-RELATED"/>
    <property type="match status" value="1"/>
</dbReference>
<sequence length="315" mass="34778">MTFKFDSEIQAVFDEIPKNSEEVTLPKRGDWKALREMVNALIEHRATQAPSFSDVKIKSFNLTTKDNAEIELRWYTKIGSNPGSAVVYAHGGGMVCGNLDMYDPIVSHYVSLSGVPFLAVEYRLAPENPGTGLVEDTYAAITWLIEHASELGIESNRIAVMGDSAGGGIAAGVAILARDRETPLLKQILIYPMLDDRNLEPDMYIVLFASWTYDNNYTGWKALLGEDLAGDNVSPIAAPARNTNFEGLAPAYIEVGELDIFRDEDVDYAKKLWQSGISVELHVHPGAQHAFEQVARSAQVTQRSMADRVRVLQSL</sequence>
<dbReference type="SUPFAM" id="SSF53474">
    <property type="entry name" value="alpha/beta-Hydrolases"/>
    <property type="match status" value="1"/>
</dbReference>
<dbReference type="InterPro" id="IPR029058">
    <property type="entry name" value="AB_hydrolase_fold"/>
</dbReference>
<dbReference type="Gene3D" id="3.40.50.1820">
    <property type="entry name" value="alpha/beta hydrolase"/>
    <property type="match status" value="1"/>
</dbReference>
<feature type="domain" description="Alpha/beta hydrolase fold-3" evidence="2">
    <location>
        <begin position="86"/>
        <end position="292"/>
    </location>
</feature>
<evidence type="ECO:0000313" key="3">
    <source>
        <dbReference type="EMBL" id="KOS66247.1"/>
    </source>
</evidence>
<dbReference type="PANTHER" id="PTHR48081">
    <property type="entry name" value="AB HYDROLASE SUPERFAMILY PROTEIN C4A8.06C"/>
    <property type="match status" value="1"/>
</dbReference>
<dbReference type="RefSeq" id="WP_053585475.1">
    <property type="nucleotide sequence ID" value="NZ_LGRV01000008.1"/>
</dbReference>
<accession>A0ABR5JVR8</accession>
<evidence type="ECO:0000313" key="4">
    <source>
        <dbReference type="Proteomes" id="UP000050668"/>
    </source>
</evidence>
<dbReference type="InterPro" id="IPR050300">
    <property type="entry name" value="GDXG_lipolytic_enzyme"/>
</dbReference>
<keyword evidence="1 3" id="KW-0378">Hydrolase</keyword>
<dbReference type="EMBL" id="LGRV01000008">
    <property type="protein sequence ID" value="KOS66247.1"/>
    <property type="molecule type" value="Genomic_DNA"/>
</dbReference>
<name>A0ABR5JVR8_9BACI</name>
<comment type="caution">
    <text evidence="3">The sequence shown here is derived from an EMBL/GenBank/DDBJ whole genome shotgun (WGS) entry which is preliminary data.</text>
</comment>
<evidence type="ECO:0000256" key="1">
    <source>
        <dbReference type="ARBA" id="ARBA00022801"/>
    </source>
</evidence>
<dbReference type="Proteomes" id="UP000050668">
    <property type="component" value="Unassembled WGS sequence"/>
</dbReference>
<keyword evidence="4" id="KW-1185">Reference proteome</keyword>
<proteinExistence type="predicted"/>
<dbReference type="InterPro" id="IPR013094">
    <property type="entry name" value="AB_hydrolase_3"/>
</dbReference>
<gene>
    <name evidence="3" type="ORF">AEA09_18675</name>
</gene>
<reference evidence="4" key="1">
    <citation type="submission" date="2015-07" db="EMBL/GenBank/DDBJ databases">
        <title>Fjat-14205 dsm 2895.</title>
        <authorList>
            <person name="Liu B."/>
            <person name="Wang J."/>
            <person name="Zhu Y."/>
            <person name="Liu G."/>
            <person name="Chen Q."/>
            <person name="Chen Z."/>
            <person name="Lan J."/>
            <person name="Che J."/>
            <person name="Ge C."/>
            <person name="Shi H."/>
            <person name="Pan Z."/>
            <person name="Liu X."/>
        </authorList>
    </citation>
    <scope>NUCLEOTIDE SEQUENCE [LARGE SCALE GENOMIC DNA]</scope>
    <source>
        <strain evidence="4">DSM 25560</strain>
    </source>
</reference>
<dbReference type="GO" id="GO:0016787">
    <property type="term" value="F:hydrolase activity"/>
    <property type="evidence" value="ECO:0007669"/>
    <property type="project" value="UniProtKB-KW"/>
</dbReference>
<dbReference type="Pfam" id="PF07859">
    <property type="entry name" value="Abhydrolase_3"/>
    <property type="match status" value="1"/>
</dbReference>
<evidence type="ECO:0000259" key="2">
    <source>
        <dbReference type="Pfam" id="PF07859"/>
    </source>
</evidence>
<protein>
    <submittedName>
        <fullName evidence="3">Alpha/beta hydrolase</fullName>
    </submittedName>
</protein>
<organism evidence="3 4">
    <name type="scientific">Lysinibacillus contaminans</name>
    <dbReference type="NCBI Taxonomy" id="1293441"/>
    <lineage>
        <taxon>Bacteria</taxon>
        <taxon>Bacillati</taxon>
        <taxon>Bacillota</taxon>
        <taxon>Bacilli</taxon>
        <taxon>Bacillales</taxon>
        <taxon>Bacillaceae</taxon>
        <taxon>Lysinibacillus</taxon>
    </lineage>
</organism>